<dbReference type="InterPro" id="IPR046958">
    <property type="entry name" value="RBK1/2/STUNTED"/>
</dbReference>
<dbReference type="PROSITE" id="PS50011">
    <property type="entry name" value="PROTEIN_KINASE_DOM"/>
    <property type="match status" value="1"/>
</dbReference>
<name>A0A067G5R1_CITSI</name>
<dbReference type="GO" id="GO:0004672">
    <property type="term" value="F:protein kinase activity"/>
    <property type="evidence" value="ECO:0007669"/>
    <property type="project" value="InterPro"/>
</dbReference>
<dbReference type="PANTHER" id="PTHR47987:SF13">
    <property type="entry name" value="RECEPTOR-LIKE CYTOSOLIC SERINE_THREONINE-PROTEIN KINASE RBK2"/>
    <property type="match status" value="1"/>
</dbReference>
<dbReference type="PROSITE" id="PS00107">
    <property type="entry name" value="PROTEIN_KINASE_ATP"/>
    <property type="match status" value="1"/>
</dbReference>
<evidence type="ECO:0000313" key="4">
    <source>
        <dbReference type="EMBL" id="KDO74948.1"/>
    </source>
</evidence>
<evidence type="ECO:0000313" key="5">
    <source>
        <dbReference type="Proteomes" id="UP000027120"/>
    </source>
</evidence>
<dbReference type="SMR" id="A0A067G5R1"/>
<dbReference type="InterPro" id="IPR011009">
    <property type="entry name" value="Kinase-like_dom_sf"/>
</dbReference>
<evidence type="ECO:0000256" key="1">
    <source>
        <dbReference type="PROSITE-ProRule" id="PRU10141"/>
    </source>
</evidence>
<dbReference type="Proteomes" id="UP000027120">
    <property type="component" value="Unassembled WGS sequence"/>
</dbReference>
<dbReference type="AlphaFoldDB" id="A0A067G5R1"/>
<organism evidence="4 5">
    <name type="scientific">Citrus sinensis</name>
    <name type="common">Sweet orange</name>
    <name type="synonym">Citrus aurantium var. sinensis</name>
    <dbReference type="NCBI Taxonomy" id="2711"/>
    <lineage>
        <taxon>Eukaryota</taxon>
        <taxon>Viridiplantae</taxon>
        <taxon>Streptophyta</taxon>
        <taxon>Embryophyta</taxon>
        <taxon>Tracheophyta</taxon>
        <taxon>Spermatophyta</taxon>
        <taxon>Magnoliopsida</taxon>
        <taxon>eudicotyledons</taxon>
        <taxon>Gunneridae</taxon>
        <taxon>Pentapetalae</taxon>
        <taxon>rosids</taxon>
        <taxon>malvids</taxon>
        <taxon>Sapindales</taxon>
        <taxon>Rutaceae</taxon>
        <taxon>Aurantioideae</taxon>
        <taxon>Citrus</taxon>
    </lineage>
</organism>
<proteinExistence type="predicted"/>
<keyword evidence="5" id="KW-1185">Reference proteome</keyword>
<sequence>MAATAKLEKRLTLRIRIKKRLLEKIKISLKVPRKSAPKNIPKSVTKNAPKLTRRKTKRIRGSRGLSFNATLVDAELCYLKPGWKNFALSELQAATDNFSHENLIGQGGYAEVYKGQLEDGQFVAIKRLTRGSPEEMTTDYLSELGIIVHVDHPNIAKMIGYGVEGGMHLILELSPHGSLASLLYAKWLPDKWTHHIVSKIEGTFGYLPPEFFMHGIADEKTDVYAYGVLLLEIITGRQALDSSQKSLVMWSSMKELVDPTLGDAYNTEQLTRLLLIASACINQTSACRPQMSKVVQALRGDEEALAQIIEENQSLRRLQRTFSEEFFDAEEFNSASLNELDVNDINRHMEIVLGEDTDSLNEN</sequence>
<evidence type="ECO:0000256" key="2">
    <source>
        <dbReference type="SAM" id="MobiDB-lite"/>
    </source>
</evidence>
<dbReference type="SUPFAM" id="SSF56112">
    <property type="entry name" value="Protein kinase-like (PK-like)"/>
    <property type="match status" value="1"/>
</dbReference>
<dbReference type="FunFam" id="3.30.200.20:FF:000445">
    <property type="entry name" value="Receptor-like cytosolic serine/threonine-protein kinase RBK2"/>
    <property type="match status" value="1"/>
</dbReference>
<dbReference type="InterPro" id="IPR000719">
    <property type="entry name" value="Prot_kinase_dom"/>
</dbReference>
<gene>
    <name evidence="4" type="ORF">CISIN_1g048684mg</name>
</gene>
<keyword evidence="1" id="KW-0067">ATP-binding</keyword>
<dbReference type="InterPro" id="IPR017441">
    <property type="entry name" value="Protein_kinase_ATP_BS"/>
</dbReference>
<dbReference type="Pfam" id="PF07714">
    <property type="entry name" value="PK_Tyr_Ser-Thr"/>
    <property type="match status" value="2"/>
</dbReference>
<dbReference type="InterPro" id="IPR001245">
    <property type="entry name" value="Ser-Thr/Tyr_kinase_cat_dom"/>
</dbReference>
<evidence type="ECO:0000259" key="3">
    <source>
        <dbReference type="PROSITE" id="PS50011"/>
    </source>
</evidence>
<accession>A0A067G5R1</accession>
<dbReference type="GO" id="GO:0016301">
    <property type="term" value="F:kinase activity"/>
    <property type="evidence" value="ECO:0000318"/>
    <property type="project" value="GO_Central"/>
</dbReference>
<feature type="binding site" evidence="1">
    <location>
        <position position="126"/>
    </location>
    <ligand>
        <name>ATP</name>
        <dbReference type="ChEBI" id="CHEBI:30616"/>
    </ligand>
</feature>
<protein>
    <recommendedName>
        <fullName evidence="3">Protein kinase domain-containing protein</fullName>
    </recommendedName>
</protein>
<dbReference type="Gene3D" id="3.30.200.20">
    <property type="entry name" value="Phosphorylase Kinase, domain 1"/>
    <property type="match status" value="1"/>
</dbReference>
<dbReference type="PANTHER" id="PTHR47987">
    <property type="entry name" value="OS08G0249100 PROTEIN"/>
    <property type="match status" value="1"/>
</dbReference>
<feature type="domain" description="Protein kinase" evidence="3">
    <location>
        <begin position="98"/>
        <end position="363"/>
    </location>
</feature>
<reference evidence="4 5" key="1">
    <citation type="submission" date="2014-04" db="EMBL/GenBank/DDBJ databases">
        <authorList>
            <consortium name="International Citrus Genome Consortium"/>
            <person name="Gmitter F."/>
            <person name="Chen C."/>
            <person name="Farmerie W."/>
            <person name="Harkins T."/>
            <person name="Desany B."/>
            <person name="Mohiuddin M."/>
            <person name="Kodira C."/>
            <person name="Borodovsky M."/>
            <person name="Lomsadze A."/>
            <person name="Burns P."/>
            <person name="Jenkins J."/>
            <person name="Prochnik S."/>
            <person name="Shu S."/>
            <person name="Chapman J."/>
            <person name="Pitluck S."/>
            <person name="Schmutz J."/>
            <person name="Rokhsar D."/>
        </authorList>
    </citation>
    <scope>NUCLEOTIDE SEQUENCE</scope>
</reference>
<dbReference type="GO" id="GO:0005524">
    <property type="term" value="F:ATP binding"/>
    <property type="evidence" value="ECO:0007669"/>
    <property type="project" value="UniProtKB-UniRule"/>
</dbReference>
<keyword evidence="1" id="KW-0547">Nucleotide-binding</keyword>
<feature type="region of interest" description="Disordered" evidence="2">
    <location>
        <begin position="36"/>
        <end position="56"/>
    </location>
</feature>
<dbReference type="Gene3D" id="1.10.510.10">
    <property type="entry name" value="Transferase(Phosphotransferase) domain 1"/>
    <property type="match status" value="1"/>
</dbReference>
<dbReference type="EMBL" id="KK784883">
    <property type="protein sequence ID" value="KDO74948.1"/>
    <property type="molecule type" value="Genomic_DNA"/>
</dbReference>